<organism evidence="12 13">
    <name type="scientific">Maribacter stanieri</name>
    <dbReference type="NCBI Taxonomy" id="440514"/>
    <lineage>
        <taxon>Bacteria</taxon>
        <taxon>Pseudomonadati</taxon>
        <taxon>Bacteroidota</taxon>
        <taxon>Flavobacteriia</taxon>
        <taxon>Flavobacteriales</taxon>
        <taxon>Flavobacteriaceae</taxon>
        <taxon>Maribacter</taxon>
    </lineage>
</organism>
<evidence type="ECO:0000256" key="4">
    <source>
        <dbReference type="ARBA" id="ARBA00022692"/>
    </source>
</evidence>
<protein>
    <submittedName>
        <fullName evidence="12">Iron complex outermembrane recepter protein</fullName>
    </submittedName>
</protein>
<dbReference type="STRING" id="440514.SAMN04488010_2650"/>
<evidence type="ECO:0000256" key="6">
    <source>
        <dbReference type="ARBA" id="ARBA00023136"/>
    </source>
</evidence>
<reference evidence="13" key="1">
    <citation type="submission" date="2016-10" db="EMBL/GenBank/DDBJ databases">
        <authorList>
            <person name="Varghese N."/>
            <person name="Submissions S."/>
        </authorList>
    </citation>
    <scope>NUCLEOTIDE SEQUENCE [LARGE SCALE GENOMIC DNA]</scope>
    <source>
        <strain evidence="13">DSM 19891</strain>
    </source>
</reference>
<dbReference type="Gene3D" id="2.40.170.20">
    <property type="entry name" value="TonB-dependent receptor, beta-barrel domain"/>
    <property type="match status" value="1"/>
</dbReference>
<keyword evidence="13" id="KW-1185">Reference proteome</keyword>
<evidence type="ECO:0000313" key="13">
    <source>
        <dbReference type="Proteomes" id="UP000199462"/>
    </source>
</evidence>
<dbReference type="Pfam" id="PF13715">
    <property type="entry name" value="CarbopepD_reg_2"/>
    <property type="match status" value="1"/>
</dbReference>
<dbReference type="Pfam" id="PF00593">
    <property type="entry name" value="TonB_dep_Rec_b-barrel"/>
    <property type="match status" value="1"/>
</dbReference>
<evidence type="ECO:0000256" key="5">
    <source>
        <dbReference type="ARBA" id="ARBA00023077"/>
    </source>
</evidence>
<keyword evidence="3 8" id="KW-1134">Transmembrane beta strand</keyword>
<dbReference type="Gene3D" id="2.170.130.10">
    <property type="entry name" value="TonB-dependent receptor, plug domain"/>
    <property type="match status" value="1"/>
</dbReference>
<dbReference type="RefSeq" id="WP_091903482.1">
    <property type="nucleotide sequence ID" value="NZ_FOYX01000002.1"/>
</dbReference>
<keyword evidence="6 8" id="KW-0472">Membrane</keyword>
<dbReference type="InterPro" id="IPR012910">
    <property type="entry name" value="Plug_dom"/>
</dbReference>
<feature type="domain" description="TonB-dependent receptor plug" evidence="11">
    <location>
        <begin position="128"/>
        <end position="213"/>
    </location>
</feature>
<evidence type="ECO:0000313" key="12">
    <source>
        <dbReference type="EMBL" id="SFR77334.1"/>
    </source>
</evidence>
<evidence type="ECO:0000259" key="10">
    <source>
        <dbReference type="Pfam" id="PF00593"/>
    </source>
</evidence>
<dbReference type="SUPFAM" id="SSF49464">
    <property type="entry name" value="Carboxypeptidase regulatory domain-like"/>
    <property type="match status" value="1"/>
</dbReference>
<dbReference type="InterPro" id="IPR036942">
    <property type="entry name" value="Beta-barrel_TonB_sf"/>
</dbReference>
<dbReference type="PANTHER" id="PTHR30069">
    <property type="entry name" value="TONB-DEPENDENT OUTER MEMBRANE RECEPTOR"/>
    <property type="match status" value="1"/>
</dbReference>
<dbReference type="InterPro" id="IPR000531">
    <property type="entry name" value="Beta-barrel_TonB"/>
</dbReference>
<dbReference type="EMBL" id="FOYX01000002">
    <property type="protein sequence ID" value="SFR77334.1"/>
    <property type="molecule type" value="Genomic_DNA"/>
</dbReference>
<keyword evidence="7 8" id="KW-0998">Cell outer membrane</keyword>
<evidence type="ECO:0000256" key="1">
    <source>
        <dbReference type="ARBA" id="ARBA00004571"/>
    </source>
</evidence>
<dbReference type="Pfam" id="PF07715">
    <property type="entry name" value="Plug"/>
    <property type="match status" value="1"/>
</dbReference>
<accession>A0A1I6JEQ2</accession>
<comment type="subcellular location">
    <subcellularLocation>
        <location evidence="1 8">Cell outer membrane</location>
        <topology evidence="1 8">Multi-pass membrane protein</topology>
    </subcellularLocation>
</comment>
<sequence>MNLKYLWVLSVLLSTPLLYAQNLSGKIISKIDQQPLDGAHILTNNGLATYTNFDGDFVLKNVEENVILTISYVGYKTIQQQVLDINTPIVITLQEAPIAINRVLVTGNMKIDPVLTLETNDYVKKIVQPRNVADLFNDVNGFSLIKRGNYAIDPSFRATQYEQLNVQFDGGTKAMNACPNRMDPITTHVIPEEIEKIEIIKGPYSVRYGATFGGIVNMVTQKPTIEDYGIHGSVSGGYESNGNSMVSMARLQQATEKYDVAGNIGFRDFGNYEDGDGTEIPSSFRSLDYGIKAGVNFTENQRLQAHWRQSFGRDVLHAGLPMDTEEDNSSILSLDYKLGSMPGLVESIDSKIYYSYVDHVMTNYNRPTFMMTSAISAIDATTAGGKVELKLKPTDNLALFTGVDVLHIARDGNRTRLVKSNTMGVLETPLTFEDKIWQDSYINDIGLFAEGKYPITEKTMLTAGVRYDNVTSESKDPEADFAALYTNLDKRTEHNFSGTASIKYVYSPQFIMEVAYGRGVRSANMIERFINHFSVGQDAYEYVGNPNLEAEVNNQFEVGFKGKMPISENTLDMFRYSTSFYYSLYENYIVAIIDETQTRKFMPMNEPSNAKVFRNLDDAYKTGFEIMAGVDFCNHFNFTTELAYVYAKNNDLNESLPLVPPLVTRFKLGFEKEKFWVNAEYRLTAKQDNIAYSFGEQVTPGYEIMDLRLGVIPMKNLTLGVAALNVFDKTYSNHLNFAFNNQAEFGTEPINDSGRNLSVFVQYEF</sequence>
<comment type="similarity">
    <text evidence="8 9">Belongs to the TonB-dependent receptor family.</text>
</comment>
<dbReference type="SUPFAM" id="SSF56935">
    <property type="entry name" value="Porins"/>
    <property type="match status" value="1"/>
</dbReference>
<dbReference type="InterPro" id="IPR037066">
    <property type="entry name" value="Plug_dom_sf"/>
</dbReference>
<dbReference type="Proteomes" id="UP000199462">
    <property type="component" value="Unassembled WGS sequence"/>
</dbReference>
<proteinExistence type="inferred from homology"/>
<feature type="domain" description="TonB-dependent receptor-like beta-barrel" evidence="10">
    <location>
        <begin position="285"/>
        <end position="726"/>
    </location>
</feature>
<dbReference type="PANTHER" id="PTHR30069:SF49">
    <property type="entry name" value="OUTER MEMBRANE PROTEIN C"/>
    <property type="match status" value="1"/>
</dbReference>
<evidence type="ECO:0000256" key="3">
    <source>
        <dbReference type="ARBA" id="ARBA00022452"/>
    </source>
</evidence>
<keyword evidence="5 9" id="KW-0798">TonB box</keyword>
<evidence type="ECO:0000256" key="2">
    <source>
        <dbReference type="ARBA" id="ARBA00022448"/>
    </source>
</evidence>
<dbReference type="PROSITE" id="PS52016">
    <property type="entry name" value="TONB_DEPENDENT_REC_3"/>
    <property type="match status" value="1"/>
</dbReference>
<dbReference type="GO" id="GO:0044718">
    <property type="term" value="P:siderophore transmembrane transport"/>
    <property type="evidence" value="ECO:0007669"/>
    <property type="project" value="TreeGrafter"/>
</dbReference>
<keyword evidence="4 8" id="KW-0812">Transmembrane</keyword>
<dbReference type="AlphaFoldDB" id="A0A1I6JEQ2"/>
<evidence type="ECO:0000256" key="7">
    <source>
        <dbReference type="ARBA" id="ARBA00023237"/>
    </source>
</evidence>
<dbReference type="InterPro" id="IPR039426">
    <property type="entry name" value="TonB-dep_rcpt-like"/>
</dbReference>
<evidence type="ECO:0000259" key="11">
    <source>
        <dbReference type="Pfam" id="PF07715"/>
    </source>
</evidence>
<evidence type="ECO:0000256" key="9">
    <source>
        <dbReference type="RuleBase" id="RU003357"/>
    </source>
</evidence>
<dbReference type="InterPro" id="IPR008969">
    <property type="entry name" value="CarboxyPept-like_regulatory"/>
</dbReference>
<dbReference type="GO" id="GO:0009279">
    <property type="term" value="C:cell outer membrane"/>
    <property type="evidence" value="ECO:0007669"/>
    <property type="project" value="UniProtKB-SubCell"/>
</dbReference>
<dbReference type="GO" id="GO:0015344">
    <property type="term" value="F:siderophore uptake transmembrane transporter activity"/>
    <property type="evidence" value="ECO:0007669"/>
    <property type="project" value="TreeGrafter"/>
</dbReference>
<keyword evidence="2 8" id="KW-0813">Transport</keyword>
<evidence type="ECO:0000256" key="8">
    <source>
        <dbReference type="PROSITE-ProRule" id="PRU01360"/>
    </source>
</evidence>
<gene>
    <name evidence="12" type="ORF">SAMN04488010_2650</name>
</gene>
<name>A0A1I6JEQ2_9FLAO</name>